<dbReference type="EMBL" id="AP024714">
    <property type="protein sequence ID" value="BCX82353.1"/>
    <property type="molecule type" value="Genomic_DNA"/>
</dbReference>
<dbReference type="PANTHER" id="PTHR43483:SF3">
    <property type="entry name" value="MEMBRANE TRANSPORTER PROTEIN HI_0806-RELATED"/>
    <property type="match status" value="1"/>
</dbReference>
<reference evidence="8" key="1">
    <citation type="journal article" date="2024" name="Int. J. Syst. Evol. Microbiol.">
        <title>Methylomarinovum tepidoasis sp. nov., a moderately thermophilic methanotroph of the family Methylothermaceae isolated from a deep-sea hydrothermal field.</title>
        <authorList>
            <person name="Hirayama H."/>
            <person name="Takaki Y."/>
            <person name="Abe M."/>
            <person name="Miyazaki M."/>
            <person name="Uematsu K."/>
            <person name="Matsui Y."/>
            <person name="Takai K."/>
        </authorList>
    </citation>
    <scope>NUCLEOTIDE SEQUENCE [LARGE SCALE GENOMIC DNA]</scope>
    <source>
        <strain evidence="8">IT-9</strain>
    </source>
</reference>
<evidence type="ECO:0000313" key="8">
    <source>
        <dbReference type="Proteomes" id="UP001321825"/>
    </source>
</evidence>
<dbReference type="Proteomes" id="UP001321825">
    <property type="component" value="Chromosome"/>
</dbReference>
<feature type="transmembrane region" description="Helical" evidence="6">
    <location>
        <begin position="112"/>
        <end position="131"/>
    </location>
</feature>
<evidence type="ECO:0000256" key="2">
    <source>
        <dbReference type="ARBA" id="ARBA00009142"/>
    </source>
</evidence>
<organism evidence="7 8">
    <name type="scientific">Methylomarinovum caldicuralii</name>
    <dbReference type="NCBI Taxonomy" id="438856"/>
    <lineage>
        <taxon>Bacteria</taxon>
        <taxon>Pseudomonadati</taxon>
        <taxon>Pseudomonadota</taxon>
        <taxon>Gammaproteobacteria</taxon>
        <taxon>Methylococcales</taxon>
        <taxon>Methylothermaceae</taxon>
        <taxon>Methylomarinovum</taxon>
    </lineage>
</organism>
<dbReference type="PANTHER" id="PTHR43483">
    <property type="entry name" value="MEMBRANE TRANSPORTER PROTEIN HI_0806-RELATED"/>
    <property type="match status" value="1"/>
</dbReference>
<keyword evidence="4 6" id="KW-1133">Transmembrane helix</keyword>
<keyword evidence="3 6" id="KW-0812">Transmembrane</keyword>
<comment type="similarity">
    <text evidence="2 6">Belongs to the 4-toluene sulfonate uptake permease (TSUP) (TC 2.A.102) family.</text>
</comment>
<evidence type="ECO:0000256" key="5">
    <source>
        <dbReference type="ARBA" id="ARBA00023136"/>
    </source>
</evidence>
<keyword evidence="8" id="KW-1185">Reference proteome</keyword>
<dbReference type="InterPro" id="IPR002781">
    <property type="entry name" value="TM_pro_TauE-like"/>
</dbReference>
<evidence type="ECO:0000256" key="1">
    <source>
        <dbReference type="ARBA" id="ARBA00004141"/>
    </source>
</evidence>
<keyword evidence="6" id="KW-1003">Cell membrane</keyword>
<protein>
    <recommendedName>
        <fullName evidence="6">Probable membrane transporter protein</fullName>
    </recommendedName>
</protein>
<sequence length="270" mass="27584">MIRVDGLVLYVPLYVIAGAVAGLLAGLFGLGGGVILVPVLLWLFAWQGFPPQTIAVTAVATSLATIVVTGLSSVLAHHRLGSLDWAVARALIPGIVAGAILGAWVADRLPGAWLETAFALYLLLVALQMAWRWQPQPGAEPPSAPWLAGAGGVIGLVAAMLGIGGGTLTVPLLVRWALPMRTAVAVSSAAGLPLAATGTASYGVLGWDAPGLPPGSLGYIYLPAFLGIVATSTLTAPVGARLAHQVPAQTLKRLFAVILALIALRILLRG</sequence>
<feature type="transmembrane region" description="Helical" evidence="6">
    <location>
        <begin position="86"/>
        <end position="105"/>
    </location>
</feature>
<feature type="transmembrane region" description="Helical" evidence="6">
    <location>
        <begin position="219"/>
        <end position="239"/>
    </location>
</feature>
<feature type="transmembrane region" description="Helical" evidence="6">
    <location>
        <begin position="53"/>
        <end position="74"/>
    </location>
</feature>
<dbReference type="KEGG" id="mcau:MIT9_P1939"/>
<accession>A0AAU9BTU4</accession>
<evidence type="ECO:0000313" key="7">
    <source>
        <dbReference type="EMBL" id="BCX82353.1"/>
    </source>
</evidence>
<keyword evidence="5 6" id="KW-0472">Membrane</keyword>
<dbReference type="Pfam" id="PF01925">
    <property type="entry name" value="TauE"/>
    <property type="match status" value="1"/>
</dbReference>
<comment type="subcellular location">
    <subcellularLocation>
        <location evidence="6">Cell membrane</location>
        <topology evidence="6">Multi-pass membrane protein</topology>
    </subcellularLocation>
    <subcellularLocation>
        <location evidence="1">Membrane</location>
        <topology evidence="1">Multi-pass membrane protein</topology>
    </subcellularLocation>
</comment>
<feature type="transmembrane region" description="Helical" evidence="6">
    <location>
        <begin position="186"/>
        <end position="207"/>
    </location>
</feature>
<dbReference type="GO" id="GO:0005886">
    <property type="term" value="C:plasma membrane"/>
    <property type="evidence" value="ECO:0007669"/>
    <property type="project" value="UniProtKB-SubCell"/>
</dbReference>
<feature type="transmembrane region" description="Helical" evidence="6">
    <location>
        <begin position="13"/>
        <end position="46"/>
    </location>
</feature>
<proteinExistence type="inferred from homology"/>
<evidence type="ECO:0000256" key="3">
    <source>
        <dbReference type="ARBA" id="ARBA00022692"/>
    </source>
</evidence>
<feature type="transmembrane region" description="Helical" evidence="6">
    <location>
        <begin position="151"/>
        <end position="174"/>
    </location>
</feature>
<dbReference type="AlphaFoldDB" id="A0AAU9BTU4"/>
<evidence type="ECO:0000256" key="6">
    <source>
        <dbReference type="RuleBase" id="RU363041"/>
    </source>
</evidence>
<evidence type="ECO:0000256" key="4">
    <source>
        <dbReference type="ARBA" id="ARBA00022989"/>
    </source>
</evidence>
<feature type="transmembrane region" description="Helical" evidence="6">
    <location>
        <begin position="251"/>
        <end position="268"/>
    </location>
</feature>
<gene>
    <name evidence="7" type="ORF">MIT9_P1939</name>
</gene>
<name>A0AAU9BTU4_9GAMM</name>